<proteinExistence type="predicted"/>
<organism evidence="1 2">
    <name type="scientific">Dromaius novaehollandiae</name>
    <name type="common">Emu</name>
    <dbReference type="NCBI Taxonomy" id="8790"/>
    <lineage>
        <taxon>Eukaryota</taxon>
        <taxon>Metazoa</taxon>
        <taxon>Chordata</taxon>
        <taxon>Craniata</taxon>
        <taxon>Vertebrata</taxon>
        <taxon>Euteleostomi</taxon>
        <taxon>Archelosauria</taxon>
        <taxon>Archosauria</taxon>
        <taxon>Dinosauria</taxon>
        <taxon>Saurischia</taxon>
        <taxon>Theropoda</taxon>
        <taxon>Coelurosauria</taxon>
        <taxon>Aves</taxon>
        <taxon>Palaeognathae</taxon>
        <taxon>Casuariiformes</taxon>
        <taxon>Dromaiidae</taxon>
        <taxon>Dromaius</taxon>
    </lineage>
</organism>
<evidence type="ECO:0000313" key="2">
    <source>
        <dbReference type="Proteomes" id="UP000694423"/>
    </source>
</evidence>
<protein>
    <recommendedName>
        <fullName evidence="3">Protein kintoun</fullName>
    </recommendedName>
</protein>
<dbReference type="AlphaFoldDB" id="A0A8C4J9L5"/>
<dbReference type="Proteomes" id="UP000694423">
    <property type="component" value="Unplaced"/>
</dbReference>
<evidence type="ECO:0008006" key="3">
    <source>
        <dbReference type="Google" id="ProtNLM"/>
    </source>
</evidence>
<evidence type="ECO:0000313" key="1">
    <source>
        <dbReference type="Ensembl" id="ENSDNVP00000005819.1"/>
    </source>
</evidence>
<reference evidence="1" key="1">
    <citation type="submission" date="2025-08" db="UniProtKB">
        <authorList>
            <consortium name="Ensembl"/>
        </authorList>
    </citation>
    <scope>IDENTIFICATION</scope>
</reference>
<reference evidence="1" key="2">
    <citation type="submission" date="2025-09" db="UniProtKB">
        <authorList>
            <consortium name="Ensembl"/>
        </authorList>
    </citation>
    <scope>IDENTIFICATION</scope>
</reference>
<keyword evidence="2" id="KW-1185">Reference proteome</keyword>
<sequence>CGEPSVGTDAPVLCCRQDEASLTLLLQVPGILPQSLRGDLGAHHYHLHFSSPAGSYALCLQFPPENSLASPESSIDVSAHNAAITLAKAPGSTGPWEKLCFGPDTSALQERLFVSEENVDGFLDTVLCPSFCKQSVLESQPLIEVLDVTEDKSQIRLQVRISLAVAHIAD</sequence>
<accession>A0A8C4J9L5</accession>
<name>A0A8C4J9L5_DRONO</name>
<dbReference type="Ensembl" id="ENSDNVT00000007011.1">
    <property type="protein sequence ID" value="ENSDNVP00000005819.1"/>
    <property type="gene ID" value="ENSDNVG00000004167.1"/>
</dbReference>